<proteinExistence type="predicted"/>
<name>A0ABR3NZV5_9TELE</name>
<comment type="caution">
    <text evidence="1">The sequence shown here is derived from an EMBL/GenBank/DDBJ whole genome shotgun (WGS) entry which is preliminary data.</text>
</comment>
<accession>A0ABR3NZV5</accession>
<gene>
    <name evidence="1" type="ORF">QQF64_001036</name>
</gene>
<evidence type="ECO:0000313" key="2">
    <source>
        <dbReference type="Proteomes" id="UP001558613"/>
    </source>
</evidence>
<protein>
    <submittedName>
        <fullName evidence="1">Uncharacterized protein</fullName>
    </submittedName>
</protein>
<organism evidence="1 2">
    <name type="scientific">Cirrhinus molitorella</name>
    <name type="common">mud carp</name>
    <dbReference type="NCBI Taxonomy" id="172907"/>
    <lineage>
        <taxon>Eukaryota</taxon>
        <taxon>Metazoa</taxon>
        <taxon>Chordata</taxon>
        <taxon>Craniata</taxon>
        <taxon>Vertebrata</taxon>
        <taxon>Euteleostomi</taxon>
        <taxon>Actinopterygii</taxon>
        <taxon>Neopterygii</taxon>
        <taxon>Teleostei</taxon>
        <taxon>Ostariophysi</taxon>
        <taxon>Cypriniformes</taxon>
        <taxon>Cyprinidae</taxon>
        <taxon>Labeoninae</taxon>
        <taxon>Labeonini</taxon>
        <taxon>Cirrhinus</taxon>
    </lineage>
</organism>
<keyword evidence="2" id="KW-1185">Reference proteome</keyword>
<reference evidence="1 2" key="1">
    <citation type="submission" date="2023-09" db="EMBL/GenBank/DDBJ databases">
        <authorList>
            <person name="Wang M."/>
        </authorList>
    </citation>
    <scope>NUCLEOTIDE SEQUENCE [LARGE SCALE GENOMIC DNA]</scope>
    <source>
        <strain evidence="1">GT-2023</strain>
        <tissue evidence="1">Liver</tissue>
    </source>
</reference>
<dbReference type="Proteomes" id="UP001558613">
    <property type="component" value="Unassembled WGS sequence"/>
</dbReference>
<sequence length="86" mass="9505">MMGILRGPQSIVPPCANGVRDHQWMRQRSFACHVFEEPTRFTLGSPLGTHQCRYGPDRTLLAPERVSIFIALTVSAFSSSPVSCSL</sequence>
<dbReference type="EMBL" id="JAYMGO010000001">
    <property type="protein sequence ID" value="KAL1282233.1"/>
    <property type="molecule type" value="Genomic_DNA"/>
</dbReference>
<evidence type="ECO:0000313" key="1">
    <source>
        <dbReference type="EMBL" id="KAL1282233.1"/>
    </source>
</evidence>